<dbReference type="PANTHER" id="PTHR10738">
    <property type="entry name" value="PROTEIN ARGININE N-METHYLTRANSFERASE 5"/>
    <property type="match status" value="1"/>
</dbReference>
<dbReference type="OrthoDB" id="1368803at2759"/>
<keyword evidence="6" id="KW-1133">Transmembrane helix</keyword>
<feature type="domain" description="PRMT5 arginine-N-methyltransferase" evidence="7">
    <location>
        <begin position="431"/>
        <end position="593"/>
    </location>
</feature>
<sequence>MASAVVDAVFGSYDIKNAKQWRDEDLKHREQEKQWREDAIQREIAWRNDDLEREYRIFKLENEKRIIDARHSQLTSIAQLGALLSAFTMITMVEVSLPPDLNQFLLVIYAGAGVIVFLFMWMSMLICTLLLLAITRYVTHTLEIEVRGLPVYQLEIVSPFCIWWLRRCENEWVMAYRFFCAGISSFLILIPLLAWVQFQHAMDSKEMTLVLQTPVLDPQQARSDLVVPSTVWTTSIYGVVSRWIHPDSTCLQTRNVAEKVLKQEVAWATHLSIQAVVLPFPKTTDCSNYARILNQLAIQAQYLQFWIQTPTTMASSENSWKIWNSLRTLCEFNPKICIVLEIGADIPSDAELRRWMGEPVRAVILPTDIFLTNRKGYPTLSQCHQRFCLDRLFNFRIHFFFKGKPFHRGSYLPYVQYIHYLHEKKSPLNGKAKFEAPYLDYLQAPLQPLMDNLESQTYETFEQDNFKYDQYEVAVKKALLRFTGSQVPVVMVVGAGRGPIVRCCLRAATAACRDIRVYAVEKNPNAIITLRNLKESEKWDNVTIIASDMRFWNATEKADIMVSELLGSFSDNELSPECLDGAQAFLHPNGISIPCKYTSYVAPIMSSKLWNDVKSFESLKHFETPYVVRLHNIYSIAESQACFTFTHPSKSFSRSSDTNKPQLPDNRRFIELNFIADQSSVIHGLAGYFDTLVPDIFSDPTTYSGGARRHDQSLDMEDDAASKGVV</sequence>
<dbReference type="Pfam" id="PF05185">
    <property type="entry name" value="PRMT5"/>
    <property type="match status" value="1"/>
</dbReference>
<dbReference type="SUPFAM" id="SSF53335">
    <property type="entry name" value="S-adenosyl-L-methionine-dependent methyltransferases"/>
    <property type="match status" value="1"/>
</dbReference>
<evidence type="ECO:0000256" key="3">
    <source>
        <dbReference type="ARBA" id="ARBA00022691"/>
    </source>
</evidence>
<protein>
    <recommendedName>
        <fullName evidence="12">Protein arginine N-methyltransferase</fullName>
    </recommendedName>
</protein>
<dbReference type="PROSITE" id="PS51678">
    <property type="entry name" value="SAM_MT_PRMT"/>
    <property type="match status" value="1"/>
</dbReference>
<dbReference type="InterPro" id="IPR035247">
    <property type="entry name" value="PRMT5_TIM"/>
</dbReference>
<reference evidence="10 11" key="1">
    <citation type="submission" date="2012-05" db="EMBL/GenBank/DDBJ databases">
        <title>Recombination and specialization in a pathogen metapopulation.</title>
        <authorList>
            <person name="Gardiner A."/>
            <person name="Kemen E."/>
            <person name="Schultz-Larsen T."/>
            <person name="MacLean D."/>
            <person name="Van Oosterhout C."/>
            <person name="Jones J.D.G."/>
        </authorList>
    </citation>
    <scope>NUCLEOTIDE SEQUENCE [LARGE SCALE GENOMIC DNA]</scope>
    <source>
        <strain evidence="10 11">Ac Nc2</strain>
    </source>
</reference>
<evidence type="ECO:0000313" key="10">
    <source>
        <dbReference type="EMBL" id="CCI44174.1"/>
    </source>
</evidence>
<dbReference type="GO" id="GO:0006355">
    <property type="term" value="P:regulation of DNA-templated transcription"/>
    <property type="evidence" value="ECO:0007669"/>
    <property type="project" value="TreeGrafter"/>
</dbReference>
<dbReference type="FunCoup" id="A0A024GBX4">
    <property type="interactions" value="606"/>
</dbReference>
<evidence type="ECO:0000256" key="2">
    <source>
        <dbReference type="ARBA" id="ARBA00022679"/>
    </source>
</evidence>
<gene>
    <name evidence="10" type="ORF">BN9_049580</name>
</gene>
<feature type="region of interest" description="Disordered" evidence="5">
    <location>
        <begin position="704"/>
        <end position="726"/>
    </location>
</feature>
<dbReference type="Pfam" id="PF17285">
    <property type="entry name" value="PRMT5_TIM"/>
    <property type="match status" value="1"/>
</dbReference>
<keyword evidence="2 4" id="KW-0808">Transferase</keyword>
<evidence type="ECO:0000256" key="6">
    <source>
        <dbReference type="SAM" id="Phobius"/>
    </source>
</evidence>
<feature type="transmembrane region" description="Helical" evidence="6">
    <location>
        <begin position="74"/>
        <end position="93"/>
    </location>
</feature>
<dbReference type="GO" id="GO:0005634">
    <property type="term" value="C:nucleus"/>
    <property type="evidence" value="ECO:0007669"/>
    <property type="project" value="TreeGrafter"/>
</dbReference>
<dbReference type="CDD" id="cd02440">
    <property type="entry name" value="AdoMet_MTases"/>
    <property type="match status" value="1"/>
</dbReference>
<feature type="domain" description="PRMT5 TIM barrel" evidence="8">
    <location>
        <begin position="218"/>
        <end position="423"/>
    </location>
</feature>
<dbReference type="GO" id="GO:0005829">
    <property type="term" value="C:cytosol"/>
    <property type="evidence" value="ECO:0007669"/>
    <property type="project" value="TreeGrafter"/>
</dbReference>
<dbReference type="Gene3D" id="3.20.20.150">
    <property type="entry name" value="Divalent-metal-dependent TIM barrel enzymes"/>
    <property type="match status" value="1"/>
</dbReference>
<evidence type="ECO:0000259" key="9">
    <source>
        <dbReference type="Pfam" id="PF17286"/>
    </source>
</evidence>
<evidence type="ECO:0000313" key="11">
    <source>
        <dbReference type="Proteomes" id="UP000053237"/>
    </source>
</evidence>
<proteinExistence type="predicted"/>
<keyword evidence="6" id="KW-0472">Membrane</keyword>
<keyword evidence="3 4" id="KW-0949">S-adenosyl-L-methionine</keyword>
<dbReference type="STRING" id="65357.A0A024GBX4"/>
<keyword evidence="6" id="KW-0812">Transmembrane</keyword>
<feature type="transmembrane region" description="Helical" evidence="6">
    <location>
        <begin position="175"/>
        <end position="198"/>
    </location>
</feature>
<dbReference type="PANTHER" id="PTHR10738:SF0">
    <property type="entry name" value="PROTEIN ARGININE N-METHYLTRANSFERASE 5"/>
    <property type="match status" value="1"/>
</dbReference>
<evidence type="ECO:0008006" key="12">
    <source>
        <dbReference type="Google" id="ProtNLM"/>
    </source>
</evidence>
<dbReference type="Gene3D" id="2.70.160.11">
    <property type="entry name" value="Hnrnp arginine n-methyltransferase1"/>
    <property type="match status" value="1"/>
</dbReference>
<feature type="transmembrane region" description="Helical" evidence="6">
    <location>
        <begin position="105"/>
        <end position="134"/>
    </location>
</feature>
<dbReference type="Pfam" id="PF07856">
    <property type="entry name" value="Orai-1"/>
    <property type="match status" value="1"/>
</dbReference>
<dbReference type="InterPro" id="IPR035248">
    <property type="entry name" value="PRMT5_C"/>
</dbReference>
<dbReference type="Pfam" id="PF17286">
    <property type="entry name" value="PRMT5_C"/>
    <property type="match status" value="1"/>
</dbReference>
<dbReference type="InterPro" id="IPR012446">
    <property type="entry name" value="CRAC_channel"/>
</dbReference>
<evidence type="ECO:0000259" key="7">
    <source>
        <dbReference type="Pfam" id="PF05185"/>
    </source>
</evidence>
<name>A0A024GBX4_9STRA</name>
<evidence type="ECO:0000256" key="5">
    <source>
        <dbReference type="SAM" id="MobiDB-lite"/>
    </source>
</evidence>
<accession>A0A024GBX4</accession>
<keyword evidence="1 4" id="KW-0489">Methyltransferase</keyword>
<dbReference type="EMBL" id="CAIX01000063">
    <property type="protein sequence ID" value="CCI44174.1"/>
    <property type="molecule type" value="Genomic_DNA"/>
</dbReference>
<evidence type="ECO:0000259" key="8">
    <source>
        <dbReference type="Pfam" id="PF17285"/>
    </source>
</evidence>
<dbReference type="GO" id="GO:0032259">
    <property type="term" value="P:methylation"/>
    <property type="evidence" value="ECO:0007669"/>
    <property type="project" value="UniProtKB-KW"/>
</dbReference>
<organism evidence="10 11">
    <name type="scientific">Albugo candida</name>
    <dbReference type="NCBI Taxonomy" id="65357"/>
    <lineage>
        <taxon>Eukaryota</taxon>
        <taxon>Sar</taxon>
        <taxon>Stramenopiles</taxon>
        <taxon>Oomycota</taxon>
        <taxon>Peronosporomycetes</taxon>
        <taxon>Albuginales</taxon>
        <taxon>Albuginaceae</taxon>
        <taxon>Albugo</taxon>
    </lineage>
</organism>
<evidence type="ECO:0000256" key="1">
    <source>
        <dbReference type="ARBA" id="ARBA00022603"/>
    </source>
</evidence>
<dbReference type="GO" id="GO:0016274">
    <property type="term" value="F:protein-arginine N-methyltransferase activity"/>
    <property type="evidence" value="ECO:0007669"/>
    <property type="project" value="InterPro"/>
</dbReference>
<dbReference type="Gene3D" id="3.40.50.150">
    <property type="entry name" value="Vaccinia Virus protein VP39"/>
    <property type="match status" value="1"/>
</dbReference>
<dbReference type="InterPro" id="IPR035075">
    <property type="entry name" value="PRMT5"/>
</dbReference>
<comment type="caution">
    <text evidence="10">The sequence shown here is derived from an EMBL/GenBank/DDBJ whole genome shotgun (WGS) entry which is preliminary data.</text>
</comment>
<dbReference type="InterPro" id="IPR029063">
    <property type="entry name" value="SAM-dependent_MTases_sf"/>
</dbReference>
<keyword evidence="11" id="KW-1185">Reference proteome</keyword>
<dbReference type="Proteomes" id="UP000053237">
    <property type="component" value="Unassembled WGS sequence"/>
</dbReference>
<dbReference type="InParanoid" id="A0A024GBX4"/>
<evidence type="ECO:0000256" key="4">
    <source>
        <dbReference type="PROSITE-ProRule" id="PRU01015"/>
    </source>
</evidence>
<dbReference type="AlphaFoldDB" id="A0A024GBX4"/>
<feature type="domain" description="PRMT5 oligomerisation" evidence="9">
    <location>
        <begin position="596"/>
        <end position="691"/>
    </location>
</feature>
<dbReference type="InterPro" id="IPR025799">
    <property type="entry name" value="Arg_MeTrfase"/>
</dbReference>